<dbReference type="Pfam" id="PF20240">
    <property type="entry name" value="DUF6597"/>
    <property type="match status" value="1"/>
</dbReference>
<dbReference type="Proteomes" id="UP000003860">
    <property type="component" value="Unassembled WGS sequence"/>
</dbReference>
<sequence length="279" mass="32819">MFKLNNIYRPITAQPFLYDEYYTEIQPCEALKPYICCFWGTRKPYSDITSIKIKDKLVIPDTCMDIIFNINTDKNELDGFFAGLSDTTFIDKTKNVSSSMSCFAIRFYCWAVPLFSDKSMKHVLNSFVEVEDYFKNFKRDLYDILIRNQLFHDRADRVQQYLIKKINHDKQNNNIMNSVYKILKSKGTANISELAGFTAVSQRQLERLFLENIGVSPKKLSGLVRYQYLWQDILYNTNLNIHDSVCKYGYTDQSHLLNDFKKYHTLSTADARIFAYKNR</sequence>
<evidence type="ECO:0000259" key="1">
    <source>
        <dbReference type="PROSITE" id="PS01124"/>
    </source>
</evidence>
<keyword evidence="3" id="KW-1185">Reference proteome</keyword>
<dbReference type="AlphaFoldDB" id="F1THX4"/>
<gene>
    <name evidence="2" type="ORF">Cpap_0601</name>
</gene>
<dbReference type="SMART" id="SM00342">
    <property type="entry name" value="HTH_ARAC"/>
    <property type="match status" value="1"/>
</dbReference>
<dbReference type="Pfam" id="PF12833">
    <property type="entry name" value="HTH_18"/>
    <property type="match status" value="1"/>
</dbReference>
<dbReference type="InterPro" id="IPR046532">
    <property type="entry name" value="DUF6597"/>
</dbReference>
<dbReference type="EMBL" id="ACXX02000017">
    <property type="protein sequence ID" value="EGD45995.1"/>
    <property type="molecule type" value="Genomic_DNA"/>
</dbReference>
<accession>F1THX4</accession>
<evidence type="ECO:0000313" key="2">
    <source>
        <dbReference type="EMBL" id="EGD45995.1"/>
    </source>
</evidence>
<dbReference type="InterPro" id="IPR018060">
    <property type="entry name" value="HTH_AraC"/>
</dbReference>
<dbReference type="RefSeq" id="WP_004621944.1">
    <property type="nucleotide sequence ID" value="NZ_ACXX02000017.1"/>
</dbReference>
<name>F1THX4_9FIRM</name>
<proteinExistence type="predicted"/>
<dbReference type="GO" id="GO:0043565">
    <property type="term" value="F:sequence-specific DNA binding"/>
    <property type="evidence" value="ECO:0007669"/>
    <property type="project" value="InterPro"/>
</dbReference>
<dbReference type="STRING" id="588581.Cpap_0601"/>
<dbReference type="eggNOG" id="COG2207">
    <property type="taxonomic scope" value="Bacteria"/>
</dbReference>
<feature type="domain" description="HTH araC/xylS-type" evidence="1">
    <location>
        <begin position="173"/>
        <end position="274"/>
    </location>
</feature>
<comment type="caution">
    <text evidence="2">The sequence shown here is derived from an EMBL/GenBank/DDBJ whole genome shotgun (WGS) entry which is preliminary data.</text>
</comment>
<dbReference type="PROSITE" id="PS01124">
    <property type="entry name" value="HTH_ARAC_FAMILY_2"/>
    <property type="match status" value="1"/>
</dbReference>
<reference evidence="2" key="2">
    <citation type="submission" date="2011-01" db="EMBL/GenBank/DDBJ databases">
        <title>The Non-contiguous Finished genome of Clostridium papyrosolvens.</title>
        <authorList>
            <person name="Lucas S."/>
            <person name="Copeland A."/>
            <person name="Lapidus A."/>
            <person name="Cheng J.-F."/>
            <person name="Goodwin L."/>
            <person name="Pitluck S."/>
            <person name="Misra M."/>
            <person name="Chertkov O."/>
            <person name="Detter J.C."/>
            <person name="Han C."/>
            <person name="Tapia R."/>
            <person name="Land M."/>
            <person name="Hauser L."/>
            <person name="Kyrpides N."/>
            <person name="Ivanova N."/>
            <person name="Pagani I."/>
            <person name="Mouttaki H."/>
            <person name="He Z."/>
            <person name="Zhou J."/>
            <person name="Hemme C.L."/>
            <person name="Woyke T."/>
        </authorList>
    </citation>
    <scope>NUCLEOTIDE SEQUENCE [LARGE SCALE GENOMIC DNA]</scope>
    <source>
        <strain evidence="2">DSM 2782</strain>
    </source>
</reference>
<reference evidence="2" key="1">
    <citation type="submission" date="2009-07" db="EMBL/GenBank/DDBJ databases">
        <authorList>
            <consortium name="US DOE Joint Genome Institute (JGI-PGF)"/>
            <person name="Lucas S."/>
            <person name="Copeland A."/>
            <person name="Lapidus A."/>
            <person name="Glavina del Rio T."/>
            <person name="Tice H."/>
            <person name="Bruce D."/>
            <person name="Goodwin L."/>
            <person name="Pitluck S."/>
            <person name="Larimer F."/>
            <person name="Land M.L."/>
            <person name="Mouttaki H."/>
            <person name="He Z."/>
            <person name="Zhou J."/>
            <person name="Hemme C.L."/>
        </authorList>
    </citation>
    <scope>NUCLEOTIDE SEQUENCE [LARGE SCALE GENOMIC DNA]</scope>
    <source>
        <strain evidence="2">DSM 2782</strain>
    </source>
</reference>
<organism evidence="2 3">
    <name type="scientific">Ruminiclostridium papyrosolvens DSM 2782</name>
    <dbReference type="NCBI Taxonomy" id="588581"/>
    <lineage>
        <taxon>Bacteria</taxon>
        <taxon>Bacillati</taxon>
        <taxon>Bacillota</taxon>
        <taxon>Clostridia</taxon>
        <taxon>Eubacteriales</taxon>
        <taxon>Oscillospiraceae</taxon>
        <taxon>Ruminiclostridium</taxon>
    </lineage>
</organism>
<dbReference type="GO" id="GO:0003700">
    <property type="term" value="F:DNA-binding transcription factor activity"/>
    <property type="evidence" value="ECO:0007669"/>
    <property type="project" value="InterPro"/>
</dbReference>
<dbReference type="Gene3D" id="1.10.10.60">
    <property type="entry name" value="Homeodomain-like"/>
    <property type="match status" value="1"/>
</dbReference>
<protein>
    <submittedName>
        <fullName evidence="2">Transcriptional regulator, AraC family</fullName>
    </submittedName>
</protein>
<dbReference type="OrthoDB" id="323290at2"/>
<evidence type="ECO:0000313" key="3">
    <source>
        <dbReference type="Proteomes" id="UP000003860"/>
    </source>
</evidence>